<evidence type="ECO:0000259" key="5">
    <source>
        <dbReference type="PROSITE" id="PS51733"/>
    </source>
</evidence>
<evidence type="ECO:0000256" key="4">
    <source>
        <dbReference type="ARBA" id="ARBA00015925"/>
    </source>
</evidence>
<proteinExistence type="inferred from homology"/>
<evidence type="ECO:0000256" key="1">
    <source>
        <dbReference type="ARBA" id="ARBA00003253"/>
    </source>
</evidence>
<dbReference type="PANTHER" id="PTHR12561">
    <property type="entry name" value="LIPOATE-PROTEIN LIGASE"/>
    <property type="match status" value="1"/>
</dbReference>
<dbReference type="InterPro" id="IPR004143">
    <property type="entry name" value="BPL_LPL_catalytic"/>
</dbReference>
<organism evidence="6 7">
    <name type="scientific">Microthyrium microscopicum</name>
    <dbReference type="NCBI Taxonomy" id="703497"/>
    <lineage>
        <taxon>Eukaryota</taxon>
        <taxon>Fungi</taxon>
        <taxon>Dikarya</taxon>
        <taxon>Ascomycota</taxon>
        <taxon>Pezizomycotina</taxon>
        <taxon>Dothideomycetes</taxon>
        <taxon>Dothideomycetes incertae sedis</taxon>
        <taxon>Microthyriales</taxon>
        <taxon>Microthyriaceae</taxon>
        <taxon>Microthyrium</taxon>
    </lineage>
</organism>
<dbReference type="Proteomes" id="UP000799302">
    <property type="component" value="Unassembled WGS sequence"/>
</dbReference>
<accession>A0A6A6UMA7</accession>
<dbReference type="PROSITE" id="PS51733">
    <property type="entry name" value="BPL_LPL_CATALYTIC"/>
    <property type="match status" value="1"/>
</dbReference>
<dbReference type="GO" id="GO:0005739">
    <property type="term" value="C:mitochondrion"/>
    <property type="evidence" value="ECO:0007669"/>
    <property type="project" value="TreeGrafter"/>
</dbReference>
<keyword evidence="7" id="KW-1185">Reference proteome</keyword>
<evidence type="ECO:0000256" key="2">
    <source>
        <dbReference type="ARBA" id="ARBA00005085"/>
    </source>
</evidence>
<feature type="domain" description="BPL/LPL catalytic" evidence="5">
    <location>
        <begin position="59"/>
        <end position="270"/>
    </location>
</feature>
<reference evidence="6" key="1">
    <citation type="journal article" date="2020" name="Stud. Mycol.">
        <title>101 Dothideomycetes genomes: a test case for predicting lifestyles and emergence of pathogens.</title>
        <authorList>
            <person name="Haridas S."/>
            <person name="Albert R."/>
            <person name="Binder M."/>
            <person name="Bloem J."/>
            <person name="Labutti K."/>
            <person name="Salamov A."/>
            <person name="Andreopoulos B."/>
            <person name="Baker S."/>
            <person name="Barry K."/>
            <person name="Bills G."/>
            <person name="Bluhm B."/>
            <person name="Cannon C."/>
            <person name="Castanera R."/>
            <person name="Culley D."/>
            <person name="Daum C."/>
            <person name="Ezra D."/>
            <person name="Gonzalez J."/>
            <person name="Henrissat B."/>
            <person name="Kuo A."/>
            <person name="Liang C."/>
            <person name="Lipzen A."/>
            <person name="Lutzoni F."/>
            <person name="Magnuson J."/>
            <person name="Mondo S."/>
            <person name="Nolan M."/>
            <person name="Ohm R."/>
            <person name="Pangilinan J."/>
            <person name="Park H.-J."/>
            <person name="Ramirez L."/>
            <person name="Alfaro M."/>
            <person name="Sun H."/>
            <person name="Tritt A."/>
            <person name="Yoshinaga Y."/>
            <person name="Zwiers L.-H."/>
            <person name="Turgeon B."/>
            <person name="Goodwin S."/>
            <person name="Spatafora J."/>
            <person name="Crous P."/>
            <person name="Grigoriev I."/>
        </authorList>
    </citation>
    <scope>NUCLEOTIDE SEQUENCE</scope>
    <source>
        <strain evidence="6">CBS 115976</strain>
    </source>
</reference>
<dbReference type="InterPro" id="IPR045864">
    <property type="entry name" value="aa-tRNA-synth_II/BPL/LPL"/>
</dbReference>
<evidence type="ECO:0000256" key="3">
    <source>
        <dbReference type="ARBA" id="ARBA00008242"/>
    </source>
</evidence>
<dbReference type="UniPathway" id="UPA00537">
    <property type="reaction ID" value="UER00595"/>
</dbReference>
<dbReference type="CDD" id="cd16443">
    <property type="entry name" value="LplA"/>
    <property type="match status" value="1"/>
</dbReference>
<dbReference type="EMBL" id="MU004231">
    <property type="protein sequence ID" value="KAF2673415.1"/>
    <property type="molecule type" value="Genomic_DNA"/>
</dbReference>
<evidence type="ECO:0000313" key="7">
    <source>
        <dbReference type="Proteomes" id="UP000799302"/>
    </source>
</evidence>
<dbReference type="GO" id="GO:0009249">
    <property type="term" value="P:protein lipoylation"/>
    <property type="evidence" value="ECO:0007669"/>
    <property type="project" value="InterPro"/>
</dbReference>
<dbReference type="AlphaFoldDB" id="A0A6A6UMA7"/>
<comment type="pathway">
    <text evidence="2">Protein modification; protein lipoylation via exogenous pathway; protein N(6)-(lipoyl)lysine from lipoate: step 2/2.</text>
</comment>
<dbReference type="OrthoDB" id="201621at2759"/>
<dbReference type="Pfam" id="PF21948">
    <property type="entry name" value="LplA-B_cat"/>
    <property type="match status" value="1"/>
</dbReference>
<comment type="similarity">
    <text evidence="3">Belongs to the LplA family.</text>
</comment>
<protein>
    <recommendedName>
        <fullName evidence="4">Putative lipoate-protein ligase A</fullName>
    </recommendedName>
</protein>
<dbReference type="GO" id="GO:0017118">
    <property type="term" value="F:lipoyltransferase activity"/>
    <property type="evidence" value="ECO:0007669"/>
    <property type="project" value="TreeGrafter"/>
</dbReference>
<dbReference type="InterPro" id="IPR004562">
    <property type="entry name" value="LipoylTrfase_LipoateP_Ligase"/>
</dbReference>
<evidence type="ECO:0000313" key="6">
    <source>
        <dbReference type="EMBL" id="KAF2673415.1"/>
    </source>
</evidence>
<dbReference type="PANTHER" id="PTHR12561:SF3">
    <property type="entry name" value="LIPOYLTRANSFERASE 1, MITOCHONDRIAL"/>
    <property type="match status" value="1"/>
</dbReference>
<dbReference type="Gene3D" id="3.30.930.10">
    <property type="entry name" value="Bira Bifunctional Protein, Domain 2"/>
    <property type="match status" value="1"/>
</dbReference>
<comment type="function">
    <text evidence="1">Catalyzes both the ATP-dependent activation of exogenously supplied lipoate to lipoyl-AMP and the transfer of the activated lipoyl onto the lipoyl domains of lipoate-dependent enzymes.</text>
</comment>
<name>A0A6A6UMA7_9PEZI</name>
<gene>
    <name evidence="6" type="ORF">BT63DRAFT_155868</name>
</gene>
<dbReference type="SUPFAM" id="SSF55681">
    <property type="entry name" value="Class II aaRS and biotin synthetases"/>
    <property type="match status" value="1"/>
</dbReference>
<sequence length="397" mass="44837">MFPSILRNVKTISLRQRVRYSSSLSSISETKLSGLVFRSFSDDPFLNLSIEHYIFQNAPRGTRVLFLYVNRPCVIIGRNQNPWLEINLHAYREGKLPHGMDFDFVRRRSGGGAVFHDHGNVNWSVTCDIEDFTRDTSAEMVVRALRRQGIERSRVNERHDIVLDQGKSAQLVDADDTHVTRYTGSEATPFKVSGSAFKIARKRALHHGTALLDSKNLGQISWFLRSPAKGWIEAKGIDSVRSPVTNIGMDGKLFSQIVEAEFRQQHEVSTTDSPVIDVDDSCLSIEGVEKGYGELKSDSWRYLQTPQFWLKINPKAMGEFKLGVKHGVVVDLQWIPSNTSYVALDLSSQELELHRIESWEKLLQNASRLDPQLEAAPIAELAHELDCLLPVPLLQSP</sequence>